<gene>
    <name evidence="2" type="ORF">S01H1_63998</name>
</gene>
<evidence type="ECO:0000313" key="2">
    <source>
        <dbReference type="EMBL" id="GAG39911.1"/>
    </source>
</evidence>
<feature type="region of interest" description="Disordered" evidence="1">
    <location>
        <begin position="1"/>
        <end position="47"/>
    </location>
</feature>
<dbReference type="AlphaFoldDB" id="X0YTB8"/>
<comment type="caution">
    <text evidence="2">The sequence shown here is derived from an EMBL/GenBank/DDBJ whole genome shotgun (WGS) entry which is preliminary data.</text>
</comment>
<name>X0YTB8_9ZZZZ</name>
<proteinExistence type="predicted"/>
<reference evidence="2" key="1">
    <citation type="journal article" date="2014" name="Front. Microbiol.">
        <title>High frequency of phylogenetically diverse reductive dehalogenase-homologous genes in deep subseafloor sedimentary metagenomes.</title>
        <authorList>
            <person name="Kawai M."/>
            <person name="Futagami T."/>
            <person name="Toyoda A."/>
            <person name="Takaki Y."/>
            <person name="Nishi S."/>
            <person name="Hori S."/>
            <person name="Arai W."/>
            <person name="Tsubouchi T."/>
            <person name="Morono Y."/>
            <person name="Uchiyama I."/>
            <person name="Ito T."/>
            <person name="Fujiyama A."/>
            <person name="Inagaki F."/>
            <person name="Takami H."/>
        </authorList>
    </citation>
    <scope>NUCLEOTIDE SEQUENCE</scope>
    <source>
        <strain evidence="2">Expedition CK06-06</strain>
    </source>
</reference>
<dbReference type="EMBL" id="BARS01042156">
    <property type="protein sequence ID" value="GAG39911.1"/>
    <property type="molecule type" value="Genomic_DNA"/>
</dbReference>
<organism evidence="2">
    <name type="scientific">marine sediment metagenome</name>
    <dbReference type="NCBI Taxonomy" id="412755"/>
    <lineage>
        <taxon>unclassified sequences</taxon>
        <taxon>metagenomes</taxon>
        <taxon>ecological metagenomes</taxon>
    </lineage>
</organism>
<feature type="compositionally biased region" description="Acidic residues" evidence="1">
    <location>
        <begin position="1"/>
        <end position="34"/>
    </location>
</feature>
<feature type="non-terminal residue" evidence="2">
    <location>
        <position position="83"/>
    </location>
</feature>
<sequence length="83" mass="9802">MQTDPMQEEVSEQAGEEQEETQNVEVEAETEQQTEYEPNFNYSVKSESHEFDEWIRPLVKDTESEEHVRQLYTRAKGLDHVKA</sequence>
<accession>X0YTB8</accession>
<protein>
    <submittedName>
        <fullName evidence="2">Uncharacterized protein</fullName>
    </submittedName>
</protein>
<evidence type="ECO:0000256" key="1">
    <source>
        <dbReference type="SAM" id="MobiDB-lite"/>
    </source>
</evidence>